<reference evidence="4" key="1">
    <citation type="submission" date="2021-06" db="EMBL/GenBank/DDBJ databases">
        <authorList>
            <person name="Kallberg Y."/>
            <person name="Tangrot J."/>
            <person name="Rosling A."/>
        </authorList>
    </citation>
    <scope>NUCLEOTIDE SEQUENCE</scope>
    <source>
        <strain evidence="4">UK204</strain>
    </source>
</reference>
<dbReference type="PANTHER" id="PTHR23355">
    <property type="entry name" value="RIBONUCLEASE"/>
    <property type="match status" value="1"/>
</dbReference>
<sequence length="971" mass="111492">MWKKSLSGDKMISIAKETFRLTQRQQKISPCLVSSFVRINNKQFKIHSSSYKKYHWTTKSVLDPSKPKKPTRSPRKKVAKEEKSNKTQKPINQYVVKHSELSKHKIVKQIPKKDLTLHTSNVKESEIDLSDIVEASPNSVHLQVGDLVEVRRNGKVYIGIITKLSSDPTSTANKNEILLSNSHLLLTRSEDIVFKITGYAYNKEFNNSKLEFGSPIPETYGKLAADLNKSAQILLLSKTFAFRQIHSQFADELENKKITIQDAARHIFQNDIPTEVQLLATHMFFFKENIFFMADPVEVRKNGTYILRSKKTVNSIIRVLEWIRLRDSRVTKFQEKVTKIIQHIRSIKINENISGLPSFTKEVYLPEFTSEDQMFINLVKTFVLTPKNNQSGLEAHLSAILKPLKLYESDFDRECAIQFLKEIGVWAPWENLMVYDETAKLSGHGVSKEADKEQEDIIKLSEKLLNSQPFNTSKPTTPSPLIKTKDFLGSDDFYSHDICEGIRYDFGDLPVYTIDDPTAHELDDGISIERINNSFETETIWVHIHVADPSTYIHPGHRLAQIARSRVQTVYFPERNYSMLPSSLSEKIFSLGVNAETRGNHVMTFSARIGNDASLLEYKVRPSIIRNVKTLYYDDIDKFLSWDSFSKIKEEIDFIYKQIYFHPHQIPVSDNVYKSLPLSAQQDLKDLQKIADIHYKSRKQKGTFSSNLPQGNVELSPFPLLKTRSDLQYPMIFTGLPTIQVNLDKFNYSPARMMVAEMMVMAGRIASIFCSERQIPIMFRSQPKSESAELDEILSNIDKEVGILPNTHIFKVRSLMQPVKTVVEPKPHFSMGITEGYSKVTSPLRRYGDLLAHWQMKASLLNERMPFSKDELTNSIPQITHFEKEIRRLQVRSSKFWILNLINRLKSSGSLPEMTGIIIEEFDKGDRTVLIREFGIQGKLTKSTGQLGDIIKLKVMDIMPNKHNITFEPII</sequence>
<dbReference type="GO" id="GO:0003723">
    <property type="term" value="F:RNA binding"/>
    <property type="evidence" value="ECO:0007669"/>
    <property type="project" value="InterPro"/>
</dbReference>
<dbReference type="AlphaFoldDB" id="A0A9N9EGM4"/>
<name>A0A9N9EGM4_9GLOM</name>
<dbReference type="InterPro" id="IPR050180">
    <property type="entry name" value="RNR_Ribonuclease"/>
</dbReference>
<dbReference type="GO" id="GO:0000932">
    <property type="term" value="C:P-body"/>
    <property type="evidence" value="ECO:0007669"/>
    <property type="project" value="TreeGrafter"/>
</dbReference>
<comment type="caution">
    <text evidence="4">The sequence shown here is derived from an EMBL/GenBank/DDBJ whole genome shotgun (WGS) entry which is preliminary data.</text>
</comment>
<dbReference type="PROSITE" id="PS01175">
    <property type="entry name" value="RIBONUCLEASE_II"/>
    <property type="match status" value="1"/>
</dbReference>
<dbReference type="OrthoDB" id="2285229at2759"/>
<evidence type="ECO:0000259" key="3">
    <source>
        <dbReference type="SMART" id="SM00955"/>
    </source>
</evidence>
<organism evidence="4 5">
    <name type="scientific">Funneliformis caledonium</name>
    <dbReference type="NCBI Taxonomy" id="1117310"/>
    <lineage>
        <taxon>Eukaryota</taxon>
        <taxon>Fungi</taxon>
        <taxon>Fungi incertae sedis</taxon>
        <taxon>Mucoromycota</taxon>
        <taxon>Glomeromycotina</taxon>
        <taxon>Glomeromycetes</taxon>
        <taxon>Glomerales</taxon>
        <taxon>Glomeraceae</taxon>
        <taxon>Funneliformis</taxon>
    </lineage>
</organism>
<dbReference type="GO" id="GO:0000175">
    <property type="term" value="F:3'-5'-RNA exonuclease activity"/>
    <property type="evidence" value="ECO:0007669"/>
    <property type="project" value="TreeGrafter"/>
</dbReference>
<dbReference type="InterPro" id="IPR001900">
    <property type="entry name" value="RNase_II/R"/>
</dbReference>
<keyword evidence="5" id="KW-1185">Reference proteome</keyword>
<feature type="domain" description="RNB" evidence="3">
    <location>
        <begin position="503"/>
        <end position="862"/>
    </location>
</feature>
<dbReference type="Proteomes" id="UP000789570">
    <property type="component" value="Unassembled WGS sequence"/>
</dbReference>
<feature type="region of interest" description="Disordered" evidence="2">
    <location>
        <begin position="60"/>
        <end position="89"/>
    </location>
</feature>
<accession>A0A9N9EGM4</accession>
<evidence type="ECO:0000256" key="1">
    <source>
        <dbReference type="RuleBase" id="RU003901"/>
    </source>
</evidence>
<protein>
    <submittedName>
        <fullName evidence="4">911_t:CDS:1</fullName>
    </submittedName>
</protein>
<dbReference type="EMBL" id="CAJVPQ010005496">
    <property type="protein sequence ID" value="CAG8671096.1"/>
    <property type="molecule type" value="Genomic_DNA"/>
</dbReference>
<dbReference type="GO" id="GO:0006402">
    <property type="term" value="P:mRNA catabolic process"/>
    <property type="evidence" value="ECO:0007669"/>
    <property type="project" value="TreeGrafter"/>
</dbReference>
<dbReference type="Pfam" id="PF00773">
    <property type="entry name" value="RNB"/>
    <property type="match status" value="1"/>
</dbReference>
<comment type="similarity">
    <text evidence="1">Belongs to the RNR ribonuclease family.</text>
</comment>
<dbReference type="SMART" id="SM00955">
    <property type="entry name" value="RNB"/>
    <property type="match status" value="1"/>
</dbReference>
<dbReference type="InterPro" id="IPR022966">
    <property type="entry name" value="RNase_II/R_CS"/>
</dbReference>
<proteinExistence type="inferred from homology"/>
<dbReference type="InterPro" id="IPR012340">
    <property type="entry name" value="NA-bd_OB-fold"/>
</dbReference>
<gene>
    <name evidence="4" type="ORF">FCALED_LOCUS12023</name>
</gene>
<dbReference type="SUPFAM" id="SSF50249">
    <property type="entry name" value="Nucleic acid-binding proteins"/>
    <property type="match status" value="1"/>
</dbReference>
<evidence type="ECO:0000256" key="2">
    <source>
        <dbReference type="SAM" id="MobiDB-lite"/>
    </source>
</evidence>
<evidence type="ECO:0000313" key="5">
    <source>
        <dbReference type="Proteomes" id="UP000789570"/>
    </source>
</evidence>
<evidence type="ECO:0000313" key="4">
    <source>
        <dbReference type="EMBL" id="CAG8671096.1"/>
    </source>
</evidence>
<dbReference type="PANTHER" id="PTHR23355:SF65">
    <property type="entry name" value="EXORIBONUCLEASE CYT-4, PUTATIVE (AFU_ORTHOLOGUE AFUA_7G01550)-RELATED"/>
    <property type="match status" value="1"/>
</dbReference>
<feature type="compositionally biased region" description="Basic residues" evidence="2">
    <location>
        <begin position="67"/>
        <end position="78"/>
    </location>
</feature>